<keyword evidence="1" id="KW-1133">Transmembrane helix</keyword>
<feature type="transmembrane region" description="Helical" evidence="1">
    <location>
        <begin position="53"/>
        <end position="77"/>
    </location>
</feature>
<dbReference type="EMBL" id="JAHRIN010069349">
    <property type="protein sequence ID" value="MEQ2216013.1"/>
    <property type="molecule type" value="Genomic_DNA"/>
</dbReference>
<proteinExistence type="predicted"/>
<accession>A0ABV0S8D6</accession>
<name>A0ABV0S8D6_9TELE</name>
<protein>
    <submittedName>
        <fullName evidence="2">Uncharacterized protein</fullName>
    </submittedName>
</protein>
<feature type="transmembrane region" description="Helical" evidence="1">
    <location>
        <begin position="177"/>
        <end position="197"/>
    </location>
</feature>
<evidence type="ECO:0000313" key="3">
    <source>
        <dbReference type="Proteomes" id="UP001434883"/>
    </source>
</evidence>
<feature type="transmembrane region" description="Helical" evidence="1">
    <location>
        <begin position="25"/>
        <end position="46"/>
    </location>
</feature>
<comment type="caution">
    <text evidence="2">The sequence shown here is derived from an EMBL/GenBank/DDBJ whole genome shotgun (WGS) entry which is preliminary data.</text>
</comment>
<organism evidence="2 3">
    <name type="scientific">Xenoophorus captivus</name>
    <dbReference type="NCBI Taxonomy" id="1517983"/>
    <lineage>
        <taxon>Eukaryota</taxon>
        <taxon>Metazoa</taxon>
        <taxon>Chordata</taxon>
        <taxon>Craniata</taxon>
        <taxon>Vertebrata</taxon>
        <taxon>Euteleostomi</taxon>
        <taxon>Actinopterygii</taxon>
        <taxon>Neopterygii</taxon>
        <taxon>Teleostei</taxon>
        <taxon>Neoteleostei</taxon>
        <taxon>Acanthomorphata</taxon>
        <taxon>Ovalentaria</taxon>
        <taxon>Atherinomorphae</taxon>
        <taxon>Cyprinodontiformes</taxon>
        <taxon>Goodeidae</taxon>
        <taxon>Xenoophorus</taxon>
    </lineage>
</organism>
<keyword evidence="1" id="KW-0812">Transmembrane</keyword>
<sequence length="306" mass="33985">VLFFEFVVSVGMAVLTIVAMPHLDIVTNVTILSGVAVLSALLQAVAQCTVKKINVFLLPSIIASLVIFLGYGLFIALYIMKDPKDVKTAIWVGLAIGGSLLVSFNWWENYFRVISVKSKSNFLKNLFEDLTQCQNMMNIFSSLLRIVVTACVLGGYVPLAKMDWKIVTSIPSRETRIVAIIIGVQLISSALCHWFALAACKMHAIRRCFILPLYLSSLAVIALFIVPVVIYYQEYKLGLNTTENINFTRYCTAAVNETNQSPSGNVFPQLVLDVTQTLCFLDLAKTANIGLLTGKKKKEKFYLITY</sequence>
<gene>
    <name evidence="2" type="ORF">XENOCAPTIV_009434</name>
</gene>
<evidence type="ECO:0000313" key="2">
    <source>
        <dbReference type="EMBL" id="MEQ2216013.1"/>
    </source>
</evidence>
<keyword evidence="1" id="KW-0472">Membrane</keyword>
<reference evidence="2 3" key="1">
    <citation type="submission" date="2021-06" db="EMBL/GenBank/DDBJ databases">
        <authorList>
            <person name="Palmer J.M."/>
        </authorList>
    </citation>
    <scope>NUCLEOTIDE SEQUENCE [LARGE SCALE GENOMIC DNA]</scope>
    <source>
        <strain evidence="2 3">XC_2019</strain>
        <tissue evidence="2">Muscle</tissue>
    </source>
</reference>
<feature type="non-terminal residue" evidence="2">
    <location>
        <position position="1"/>
    </location>
</feature>
<feature type="transmembrane region" description="Helical" evidence="1">
    <location>
        <begin position="139"/>
        <end position="157"/>
    </location>
</feature>
<feature type="transmembrane region" description="Helical" evidence="1">
    <location>
        <begin position="209"/>
        <end position="232"/>
    </location>
</feature>
<dbReference type="Proteomes" id="UP001434883">
    <property type="component" value="Unassembled WGS sequence"/>
</dbReference>
<keyword evidence="3" id="KW-1185">Reference proteome</keyword>
<feature type="transmembrane region" description="Helical" evidence="1">
    <location>
        <begin position="89"/>
        <end position="107"/>
    </location>
</feature>
<evidence type="ECO:0000256" key="1">
    <source>
        <dbReference type="SAM" id="Phobius"/>
    </source>
</evidence>